<accession>A0ABR3XFF7</accession>
<comment type="caution">
    <text evidence="2">The sequence shown here is derived from an EMBL/GenBank/DDBJ whole genome shotgun (WGS) entry which is preliminary data.</text>
</comment>
<proteinExistence type="predicted"/>
<evidence type="ECO:0000313" key="3">
    <source>
        <dbReference type="Proteomes" id="UP001586593"/>
    </source>
</evidence>
<dbReference type="Proteomes" id="UP001586593">
    <property type="component" value="Unassembled WGS sequence"/>
</dbReference>
<gene>
    <name evidence="2" type="ORF">VTK73DRAFT_405</name>
</gene>
<evidence type="ECO:0000259" key="1">
    <source>
        <dbReference type="Pfam" id="PF12680"/>
    </source>
</evidence>
<reference evidence="2 3" key="1">
    <citation type="journal article" date="2024" name="Commun. Biol.">
        <title>Comparative genomic analysis of thermophilic fungi reveals convergent evolutionary adaptations and gene losses.</title>
        <authorList>
            <person name="Steindorff A.S."/>
            <person name="Aguilar-Pontes M.V."/>
            <person name="Robinson A.J."/>
            <person name="Andreopoulos B."/>
            <person name="LaButti K."/>
            <person name="Kuo A."/>
            <person name="Mondo S."/>
            <person name="Riley R."/>
            <person name="Otillar R."/>
            <person name="Haridas S."/>
            <person name="Lipzen A."/>
            <person name="Grimwood J."/>
            <person name="Schmutz J."/>
            <person name="Clum A."/>
            <person name="Reid I.D."/>
            <person name="Moisan M.C."/>
            <person name="Butler G."/>
            <person name="Nguyen T.T.M."/>
            <person name="Dewar K."/>
            <person name="Conant G."/>
            <person name="Drula E."/>
            <person name="Henrissat B."/>
            <person name="Hansel C."/>
            <person name="Singer S."/>
            <person name="Hutchinson M.I."/>
            <person name="de Vries R.P."/>
            <person name="Natvig D.O."/>
            <person name="Powell A.J."/>
            <person name="Tsang A."/>
            <person name="Grigoriev I.V."/>
        </authorList>
    </citation>
    <scope>NUCLEOTIDE SEQUENCE [LARGE SCALE GENOMIC DNA]</scope>
    <source>
        <strain evidence="2 3">ATCC 24622</strain>
    </source>
</reference>
<name>A0ABR3XFF7_9PEZI</name>
<dbReference type="Gene3D" id="3.10.450.50">
    <property type="match status" value="1"/>
</dbReference>
<dbReference type="InterPro" id="IPR032710">
    <property type="entry name" value="NTF2-like_dom_sf"/>
</dbReference>
<evidence type="ECO:0000313" key="2">
    <source>
        <dbReference type="EMBL" id="KAL1874379.1"/>
    </source>
</evidence>
<dbReference type="InterPro" id="IPR037401">
    <property type="entry name" value="SnoaL-like"/>
</dbReference>
<organism evidence="2 3">
    <name type="scientific">Phialemonium thermophilum</name>
    <dbReference type="NCBI Taxonomy" id="223376"/>
    <lineage>
        <taxon>Eukaryota</taxon>
        <taxon>Fungi</taxon>
        <taxon>Dikarya</taxon>
        <taxon>Ascomycota</taxon>
        <taxon>Pezizomycotina</taxon>
        <taxon>Sordariomycetes</taxon>
        <taxon>Sordariomycetidae</taxon>
        <taxon>Cephalothecales</taxon>
        <taxon>Cephalothecaceae</taxon>
        <taxon>Phialemonium</taxon>
    </lineage>
</organism>
<keyword evidence="3" id="KW-1185">Reference proteome</keyword>
<dbReference type="EMBL" id="JAZHXJ010000107">
    <property type="protein sequence ID" value="KAL1874379.1"/>
    <property type="molecule type" value="Genomic_DNA"/>
</dbReference>
<protein>
    <recommendedName>
        <fullName evidence="1">SnoaL-like domain-containing protein</fullName>
    </recommendedName>
</protein>
<dbReference type="Pfam" id="PF12680">
    <property type="entry name" value="SnoaL_2"/>
    <property type="match status" value="1"/>
</dbReference>
<feature type="domain" description="SnoaL-like" evidence="1">
    <location>
        <begin position="38"/>
        <end position="149"/>
    </location>
</feature>
<sequence>MIVKCCFTTHSIGRTRCLDLSTSTMPHHRRADLLEAATRFCNAFSAQKPLEELLEYFAPTESVALEHGLPQLAPFLGREFRGREGVREYFETVSRLLTYQDMRFGDYVVDAAERRVAVRGQARFRWTATNQAWDEVFAYILVFDVDHKIQKYEVWADSGAAYLASQGLLTASS</sequence>
<dbReference type="SUPFAM" id="SSF54427">
    <property type="entry name" value="NTF2-like"/>
    <property type="match status" value="1"/>
</dbReference>